<dbReference type="Proteomes" id="UP000242367">
    <property type="component" value="Unassembled WGS sequence"/>
</dbReference>
<dbReference type="InterPro" id="IPR032710">
    <property type="entry name" value="NTF2-like_dom_sf"/>
</dbReference>
<dbReference type="RefSeq" id="WP_168212209.1">
    <property type="nucleotide sequence ID" value="NZ_MTBP01000003.1"/>
</dbReference>
<dbReference type="InterPro" id="IPR011944">
    <property type="entry name" value="Steroid_delta5-4_isomerase"/>
</dbReference>
<gene>
    <name evidence="2" type="ORF">BTM25_44650</name>
</gene>
<reference evidence="2 3" key="1">
    <citation type="journal article" date="2017" name="Chemistry">
        <title>Isolation, Biosynthesis and Chemical Modifications of Rubterolones A-F: Rare Tropolone Alkaloids from Actinomadura sp. 5-2.</title>
        <authorList>
            <person name="Guo H."/>
            <person name="Benndorf R."/>
            <person name="Leichnitz D."/>
            <person name="Klassen J.L."/>
            <person name="Vollmers J."/>
            <person name="Gorls H."/>
            <person name="Steinacker M."/>
            <person name="Weigel C."/>
            <person name="Dahse H.M."/>
            <person name="Kaster A.K."/>
            <person name="de Beer Z.W."/>
            <person name="Poulsen M."/>
            <person name="Beemelmanns C."/>
        </authorList>
    </citation>
    <scope>NUCLEOTIDE SEQUENCE [LARGE SCALE GENOMIC DNA]</scope>
    <source>
        <strain evidence="2 3">5-2</strain>
    </source>
</reference>
<proteinExistence type="predicted"/>
<dbReference type="Pfam" id="PF14534">
    <property type="entry name" value="DUF4440"/>
    <property type="match status" value="1"/>
</dbReference>
<dbReference type="NCBIfam" id="TIGR02246">
    <property type="entry name" value="SgcJ/EcaC family oxidoreductase"/>
    <property type="match status" value="1"/>
</dbReference>
<dbReference type="EMBL" id="MTBP01000003">
    <property type="protein sequence ID" value="POM23312.1"/>
    <property type="molecule type" value="Genomic_DNA"/>
</dbReference>
<accession>A0A2P4UE72</accession>
<keyword evidence="3" id="KW-1185">Reference proteome</keyword>
<sequence length="140" mass="15091">MTETTDSDEIRGLVAAYEKALRESDAGALARMFAPDGTFFPYDLPPSTGGQIEGTFGTVFDTIAVDVVFHIEQMAIDGDLAYVICTSDGTVTLLAEDLTTPEVDRGVFALRRVAGRWRIAAYIFNRTPTYGAVAGPMEDG</sequence>
<evidence type="ECO:0000313" key="2">
    <source>
        <dbReference type="EMBL" id="POM23312.1"/>
    </source>
</evidence>
<dbReference type="InterPro" id="IPR027843">
    <property type="entry name" value="DUF4440"/>
</dbReference>
<evidence type="ECO:0000259" key="1">
    <source>
        <dbReference type="Pfam" id="PF14534"/>
    </source>
</evidence>
<protein>
    <recommendedName>
        <fullName evidence="1">DUF4440 domain-containing protein</fullName>
    </recommendedName>
</protein>
<dbReference type="AlphaFoldDB" id="A0A2P4UE72"/>
<dbReference type="SUPFAM" id="SSF54427">
    <property type="entry name" value="NTF2-like"/>
    <property type="match status" value="1"/>
</dbReference>
<evidence type="ECO:0000313" key="3">
    <source>
        <dbReference type="Proteomes" id="UP000242367"/>
    </source>
</evidence>
<dbReference type="Gene3D" id="3.10.450.50">
    <property type="match status" value="1"/>
</dbReference>
<comment type="caution">
    <text evidence="2">The sequence shown here is derived from an EMBL/GenBank/DDBJ whole genome shotgun (WGS) entry which is preliminary data.</text>
</comment>
<organism evidence="2 3">
    <name type="scientific">Actinomadura rubteroloni</name>
    <dbReference type="NCBI Taxonomy" id="1926885"/>
    <lineage>
        <taxon>Bacteria</taxon>
        <taxon>Bacillati</taxon>
        <taxon>Actinomycetota</taxon>
        <taxon>Actinomycetes</taxon>
        <taxon>Streptosporangiales</taxon>
        <taxon>Thermomonosporaceae</taxon>
        <taxon>Actinomadura</taxon>
    </lineage>
</organism>
<feature type="domain" description="DUF4440" evidence="1">
    <location>
        <begin position="10"/>
        <end position="119"/>
    </location>
</feature>
<name>A0A2P4UE72_9ACTN</name>